<organism evidence="1 2">
    <name type="scientific">Plasmopara halstedii</name>
    <name type="common">Downy mildew of sunflower</name>
    <dbReference type="NCBI Taxonomy" id="4781"/>
    <lineage>
        <taxon>Eukaryota</taxon>
        <taxon>Sar</taxon>
        <taxon>Stramenopiles</taxon>
        <taxon>Oomycota</taxon>
        <taxon>Peronosporomycetes</taxon>
        <taxon>Peronosporales</taxon>
        <taxon>Peronosporaceae</taxon>
        <taxon>Plasmopara</taxon>
    </lineage>
</organism>
<protein>
    <submittedName>
        <fullName evidence="1">Uncharacterized protein</fullName>
    </submittedName>
</protein>
<reference evidence="2" key="1">
    <citation type="submission" date="2014-09" db="EMBL/GenBank/DDBJ databases">
        <authorList>
            <person name="Sharma Rahul"/>
            <person name="Thines Marco"/>
        </authorList>
    </citation>
    <scope>NUCLEOTIDE SEQUENCE [LARGE SCALE GENOMIC DNA]</scope>
</reference>
<dbReference type="EMBL" id="CCYD01000645">
    <property type="protein sequence ID" value="CEG42922.1"/>
    <property type="molecule type" value="Genomic_DNA"/>
</dbReference>
<dbReference type="RefSeq" id="XP_024579291.1">
    <property type="nucleotide sequence ID" value="XM_024728855.1"/>
</dbReference>
<dbReference type="Proteomes" id="UP000054928">
    <property type="component" value="Unassembled WGS sequence"/>
</dbReference>
<dbReference type="GeneID" id="36408212"/>
<name>A0A0P1APY5_PLAHL</name>
<proteinExistence type="predicted"/>
<keyword evidence="2" id="KW-1185">Reference proteome</keyword>
<evidence type="ECO:0000313" key="2">
    <source>
        <dbReference type="Proteomes" id="UP000054928"/>
    </source>
</evidence>
<sequence>MRISAVSKWSGIVICRNPSVRIQEWDDIVQWKFPCALSQERLDVTSGCDLTFVDRRVDHSTTFTSSVIENEGPYRTKGNKKLSYIAKANNDVTF</sequence>
<evidence type="ECO:0000313" key="1">
    <source>
        <dbReference type="EMBL" id="CEG42922.1"/>
    </source>
</evidence>
<accession>A0A0P1APY5</accession>
<dbReference type="AlphaFoldDB" id="A0A0P1APY5"/>